<sequence>MINISRQTFAMDEIKTRKIVDTVAEEIEATAFGRSSWSNVALRLTEAFPGSSCVVLGEDQVQRQLRHCDAVNIEAHHLEAYAQYFAFCNPWMKVWSVLPDGACAVSERDFPVKQIENTEFYNDFVRRVPDFDASTGMSLDIDPCSTLRIPLHYSSVYAQKYDGPAEWVMSRLKGVLKRTANGVSHLQQETDRQIARAALANRGDDIAIVVDARMSIRDVNGAAALALDKRAVIAERQGRLSFCESALAKTVPAAVANIAASASSGVSSVVAATETGSWVVHFSIVAGSRSNAFVSLTPLVLIQARNLSVPAQPRRLDEAARMFRLTPAEEVFCRHLMTGASVRDIAMATGVTFETARSRLRTIFQKTDMHSQGELMTLFNRVACC</sequence>
<evidence type="ECO:0000313" key="2">
    <source>
        <dbReference type="EMBL" id="KXG87470.1"/>
    </source>
</evidence>
<dbReference type="Gene3D" id="1.10.10.10">
    <property type="entry name" value="Winged helix-like DNA-binding domain superfamily/Winged helix DNA-binding domain"/>
    <property type="match status" value="1"/>
</dbReference>
<dbReference type="EMBL" id="LNUW01000005">
    <property type="protein sequence ID" value="KXG87470.1"/>
    <property type="molecule type" value="Genomic_DNA"/>
</dbReference>
<comment type="caution">
    <text evidence="2">The sequence shown here is derived from an EMBL/GenBank/DDBJ whole genome shotgun (WGS) entry which is preliminary data.</text>
</comment>
<organism evidence="2 3">
    <name type="scientific">Agrobacterium bohemicum</name>
    <dbReference type="NCBI Taxonomy" id="2052828"/>
    <lineage>
        <taxon>Bacteria</taxon>
        <taxon>Pseudomonadati</taxon>
        <taxon>Pseudomonadota</taxon>
        <taxon>Alphaproteobacteria</taxon>
        <taxon>Hyphomicrobiales</taxon>
        <taxon>Rhizobiaceae</taxon>
        <taxon>Rhizobium/Agrobacterium group</taxon>
        <taxon>Agrobacterium</taxon>
    </lineage>
</organism>
<dbReference type="SUPFAM" id="SSF46894">
    <property type="entry name" value="C-terminal effector domain of the bipartite response regulators"/>
    <property type="match status" value="1"/>
</dbReference>
<evidence type="ECO:0000313" key="3">
    <source>
        <dbReference type="Proteomes" id="UP000070498"/>
    </source>
</evidence>
<dbReference type="GO" id="GO:0003677">
    <property type="term" value="F:DNA binding"/>
    <property type="evidence" value="ECO:0007669"/>
    <property type="project" value="InterPro"/>
</dbReference>
<dbReference type="InterPro" id="IPR036388">
    <property type="entry name" value="WH-like_DNA-bd_sf"/>
</dbReference>
<feature type="domain" description="HTH luxR-type" evidence="1">
    <location>
        <begin position="322"/>
        <end position="379"/>
    </location>
</feature>
<dbReference type="STRING" id="2052828.ATO67_19390"/>
<dbReference type="InterPro" id="IPR000792">
    <property type="entry name" value="Tscrpt_reg_LuxR_C"/>
</dbReference>
<dbReference type="GO" id="GO:0006355">
    <property type="term" value="P:regulation of DNA-templated transcription"/>
    <property type="evidence" value="ECO:0007669"/>
    <property type="project" value="InterPro"/>
</dbReference>
<proteinExistence type="predicted"/>
<gene>
    <name evidence="2" type="ORF">ATO67_19390</name>
</gene>
<evidence type="ECO:0000259" key="1">
    <source>
        <dbReference type="SMART" id="SM00421"/>
    </source>
</evidence>
<protein>
    <recommendedName>
        <fullName evidence="1">HTH luxR-type domain-containing protein</fullName>
    </recommendedName>
</protein>
<accession>A0A135P7R7</accession>
<dbReference type="AlphaFoldDB" id="A0A135P7R7"/>
<dbReference type="SMART" id="SM00421">
    <property type="entry name" value="HTH_LUXR"/>
    <property type="match status" value="1"/>
</dbReference>
<keyword evidence="3" id="KW-1185">Reference proteome</keyword>
<reference evidence="2 3" key="1">
    <citation type="submission" date="2015-11" db="EMBL/GenBank/DDBJ databases">
        <title>Draft genome sequence of Agrobacterium sp. R89-1.</title>
        <authorList>
            <person name="Zahradnik J."/>
            <person name="Kyslikova E."/>
            <person name="Palyzova A."/>
            <person name="Kyslik P."/>
        </authorList>
    </citation>
    <scope>NUCLEOTIDE SEQUENCE [LARGE SCALE GENOMIC DNA]</scope>
    <source>
        <strain evidence="2 3">R89-1</strain>
    </source>
</reference>
<name>A0A135P7R7_9HYPH</name>
<dbReference type="InterPro" id="IPR016032">
    <property type="entry name" value="Sig_transdc_resp-reg_C-effctor"/>
</dbReference>
<dbReference type="Proteomes" id="UP000070498">
    <property type="component" value="Unassembled WGS sequence"/>
</dbReference>